<feature type="region of interest" description="Disordered" evidence="1">
    <location>
        <begin position="182"/>
        <end position="205"/>
    </location>
</feature>
<keyword evidence="4" id="KW-1185">Reference proteome</keyword>
<feature type="region of interest" description="Disordered" evidence="1">
    <location>
        <begin position="1"/>
        <end position="27"/>
    </location>
</feature>
<feature type="compositionally biased region" description="Polar residues" evidence="1">
    <location>
        <begin position="1"/>
        <end position="22"/>
    </location>
</feature>
<proteinExistence type="predicted"/>
<feature type="compositionally biased region" description="Low complexity" evidence="1">
    <location>
        <begin position="705"/>
        <end position="714"/>
    </location>
</feature>
<evidence type="ECO:0000313" key="4">
    <source>
        <dbReference type="Proteomes" id="UP000703661"/>
    </source>
</evidence>
<gene>
    <name evidence="3" type="ORF">BGZ80_005576</name>
</gene>
<accession>A0A9P6SUG8</accession>
<feature type="region of interest" description="Disordered" evidence="1">
    <location>
        <begin position="351"/>
        <end position="378"/>
    </location>
</feature>
<sequence length="817" mass="87599">MAHNSSTLQIDIPQSITKNDVTPGSPEYFCPKEEASFSFARDGSQCLASPSSVTSPSPMMTPLPYKMQAPVALSPPNLQHNSRNNRDEKKRLSEYEFPSPTAKADSLHQSYLNHPFTQLRQQRLEEYRIQQEQQQQRQKISYANKYASYTNSSQPLARSHSNNNKPSTTTALSMIEKEKSAYNNGSNRNSIVSPPPPPYLYSDHGVAPLENQHRYQYQYPSPSSPSSYGHTTITPASLAWNKRKSLPAPVLTPSRPAASSFLSSSNPLMARTTRELKRHSLPVTPSAGAPQWPSAMTMTMAAVTRPKLAKTMPPQAAPISLGASTPTAVFTPRTSRLLLDRGEADSLYSYKFSSDDGQSTPRSAGSPRITPAGAGVRGSHSHFFDMHHRVGTASCVTNGSTRSQAQQFPGYWKDAKEHRMHWVFLSLGLMAAGSALWIYLMVPALLIWATALPAILAVVVGAQYAGYKWRRHQHNKAQLNSHKPSATALSSMRAASAAFTSASASAATTAVSGTATTAAPGTAAITTSAATTTLGVVAGTAVNHAHRPSHSSMHTSVGSICGDSFLEPHQPSPPNILKSQFQHQYLRSSSSSTSSSGLPTQFADGYTFHNQQQQQSGYGGNGGEGALPEYRQSWNNQRSLGSEKSLQEKDNDNGRLRTIRRQGSSSSIASSETVSSTSTASELEYARSPSSPTEAINSPDDRLGLRLGAGLELGSPASSPTQMESAEATTGGMDALASSPEALKSSDSLCSLDSTTMMAPPPAYISKKCGEVVISEKGETLSEKARSLLEGGGGLPEIAPVGDLVSEFDFDFGTIQY</sequence>
<feature type="compositionally biased region" description="Low complexity" evidence="1">
    <location>
        <begin position="664"/>
        <end position="682"/>
    </location>
</feature>
<evidence type="ECO:0000256" key="1">
    <source>
        <dbReference type="SAM" id="MobiDB-lite"/>
    </source>
</evidence>
<feature type="compositionally biased region" description="Polar residues" evidence="1">
    <location>
        <begin position="351"/>
        <end position="363"/>
    </location>
</feature>
<dbReference type="OrthoDB" id="2426193at2759"/>
<protein>
    <submittedName>
        <fullName evidence="3">Uncharacterized protein</fullName>
    </submittedName>
</protein>
<dbReference type="AlphaFoldDB" id="A0A9P6SUG8"/>
<comment type="caution">
    <text evidence="3">The sequence shown here is derived from an EMBL/GenBank/DDBJ whole genome shotgun (WGS) entry which is preliminary data.</text>
</comment>
<feature type="compositionally biased region" description="Polar residues" evidence="1">
    <location>
        <begin position="716"/>
        <end position="728"/>
    </location>
</feature>
<name>A0A9P6SUG8_9FUNG</name>
<feature type="transmembrane region" description="Helical" evidence="2">
    <location>
        <begin position="446"/>
        <end position="467"/>
    </location>
</feature>
<organism evidence="3 4">
    <name type="scientific">Entomortierella chlamydospora</name>
    <dbReference type="NCBI Taxonomy" id="101097"/>
    <lineage>
        <taxon>Eukaryota</taxon>
        <taxon>Fungi</taxon>
        <taxon>Fungi incertae sedis</taxon>
        <taxon>Mucoromycota</taxon>
        <taxon>Mortierellomycotina</taxon>
        <taxon>Mortierellomycetes</taxon>
        <taxon>Mortierellales</taxon>
        <taxon>Mortierellaceae</taxon>
        <taxon>Entomortierella</taxon>
    </lineage>
</organism>
<reference evidence="3" key="1">
    <citation type="journal article" date="2020" name="Fungal Divers.">
        <title>Resolving the Mortierellaceae phylogeny through synthesis of multi-gene phylogenetics and phylogenomics.</title>
        <authorList>
            <person name="Vandepol N."/>
            <person name="Liber J."/>
            <person name="Desiro A."/>
            <person name="Na H."/>
            <person name="Kennedy M."/>
            <person name="Barry K."/>
            <person name="Grigoriev I.V."/>
            <person name="Miller A.N."/>
            <person name="O'Donnell K."/>
            <person name="Stajich J.E."/>
            <person name="Bonito G."/>
        </authorList>
    </citation>
    <scope>NUCLEOTIDE SEQUENCE</scope>
    <source>
        <strain evidence="3">NRRL 2769</strain>
    </source>
</reference>
<feature type="region of interest" description="Disordered" evidence="1">
    <location>
        <begin position="582"/>
        <end position="603"/>
    </location>
</feature>
<dbReference type="Proteomes" id="UP000703661">
    <property type="component" value="Unassembled WGS sequence"/>
</dbReference>
<dbReference type="EMBL" id="JAAAID010002747">
    <property type="protein sequence ID" value="KAG0004669.1"/>
    <property type="molecule type" value="Genomic_DNA"/>
</dbReference>
<keyword evidence="2" id="KW-1133">Transmembrane helix</keyword>
<keyword evidence="2" id="KW-0472">Membrane</keyword>
<feature type="region of interest" description="Disordered" evidence="1">
    <location>
        <begin position="638"/>
        <end position="730"/>
    </location>
</feature>
<keyword evidence="2" id="KW-0812">Transmembrane</keyword>
<evidence type="ECO:0000256" key="2">
    <source>
        <dbReference type="SAM" id="Phobius"/>
    </source>
</evidence>
<feature type="transmembrane region" description="Helical" evidence="2">
    <location>
        <begin position="422"/>
        <end position="440"/>
    </location>
</feature>
<evidence type="ECO:0000313" key="3">
    <source>
        <dbReference type="EMBL" id="KAG0004669.1"/>
    </source>
</evidence>
<feature type="compositionally biased region" description="Basic and acidic residues" evidence="1">
    <location>
        <begin position="645"/>
        <end position="655"/>
    </location>
</feature>
<feature type="compositionally biased region" description="Polar residues" evidence="1">
    <location>
        <begin position="182"/>
        <end position="192"/>
    </location>
</feature>